<dbReference type="RefSeq" id="WP_175486200.1">
    <property type="nucleotide sequence ID" value="NZ_CAWRAH010000028.1"/>
</dbReference>
<evidence type="ECO:0000313" key="1">
    <source>
        <dbReference type="EMBL" id="SFO11129.1"/>
    </source>
</evidence>
<name>A0A1I5EHY6_9GAMM</name>
<sequence length="400" mass="44381">MQGINSVTLSYPIGFGDSLSLRSPVAVVLTLAGHLAKLFAQFQSEKYFADGYTNIFGHLNNPLKNNQTPYLAFGHALAVPIISGQLPNSLIFSQTANMQSAYNLNAENIGMQTDYYLNRRKSSMQTPISDNRTLGVNDICSKTLRPSFSQAQKEKDSTANATLWRKANVLYAEEQQLKRLTSLRCVVSYCSTNLPSLRGGVNHVNNLALVNHRTNLIGYCSVESLDSMPLLSNSLRSRRLIHPALLSSPSSFIARPRRSDKSASRRNCTTILSFWFSLVDIGVFLRILNITVTNVHHCIPICKAMPRSALTLTRHLTNNDNYNIEVAMYKYTFLIGKGKTRLSELNPVRLITVLADCEGEARLLAGKSNLVFVSRQAWDIGIDTPFNCSDMSTVQGVNHA</sequence>
<dbReference type="EMBL" id="FOVO01000072">
    <property type="protein sequence ID" value="SFO11129.1"/>
    <property type="molecule type" value="Genomic_DNA"/>
</dbReference>
<organism evidence="1 2">
    <name type="scientific">Xenorhabdus japonica</name>
    <dbReference type="NCBI Taxonomy" id="53341"/>
    <lineage>
        <taxon>Bacteria</taxon>
        <taxon>Pseudomonadati</taxon>
        <taxon>Pseudomonadota</taxon>
        <taxon>Gammaproteobacteria</taxon>
        <taxon>Enterobacterales</taxon>
        <taxon>Morganellaceae</taxon>
        <taxon>Xenorhabdus</taxon>
    </lineage>
</organism>
<gene>
    <name evidence="1" type="ORF">SAMN05421579_1722</name>
</gene>
<accession>A0A1I5EHY6</accession>
<evidence type="ECO:0000313" key="2">
    <source>
        <dbReference type="Proteomes" id="UP000199011"/>
    </source>
</evidence>
<proteinExistence type="predicted"/>
<keyword evidence="2" id="KW-1185">Reference proteome</keyword>
<protein>
    <submittedName>
        <fullName evidence="1">Uncharacterized protein</fullName>
    </submittedName>
</protein>
<reference evidence="2" key="1">
    <citation type="submission" date="2016-10" db="EMBL/GenBank/DDBJ databases">
        <authorList>
            <person name="Varghese N."/>
            <person name="Submissions S."/>
        </authorList>
    </citation>
    <scope>NUCLEOTIDE SEQUENCE [LARGE SCALE GENOMIC DNA]</scope>
    <source>
        <strain evidence="2">DSM 16522</strain>
    </source>
</reference>
<dbReference type="AlphaFoldDB" id="A0A1I5EHY6"/>
<dbReference type="STRING" id="53341.SAMN05421579_1722"/>
<dbReference type="Proteomes" id="UP000199011">
    <property type="component" value="Unassembled WGS sequence"/>
</dbReference>